<gene>
    <name evidence="1" type="ORF">NUW58_g2378</name>
</gene>
<organism evidence="1 2">
    <name type="scientific">Xylaria curta</name>
    <dbReference type="NCBI Taxonomy" id="42375"/>
    <lineage>
        <taxon>Eukaryota</taxon>
        <taxon>Fungi</taxon>
        <taxon>Dikarya</taxon>
        <taxon>Ascomycota</taxon>
        <taxon>Pezizomycotina</taxon>
        <taxon>Sordariomycetes</taxon>
        <taxon>Xylariomycetidae</taxon>
        <taxon>Xylariales</taxon>
        <taxon>Xylariaceae</taxon>
        <taxon>Xylaria</taxon>
    </lineage>
</organism>
<evidence type="ECO:0000313" key="2">
    <source>
        <dbReference type="Proteomes" id="UP001143856"/>
    </source>
</evidence>
<dbReference type="EMBL" id="JAPDGR010000306">
    <property type="protein sequence ID" value="KAJ2991821.1"/>
    <property type="molecule type" value="Genomic_DNA"/>
</dbReference>
<proteinExistence type="predicted"/>
<name>A0ACC1PFV0_9PEZI</name>
<comment type="caution">
    <text evidence="1">The sequence shown here is derived from an EMBL/GenBank/DDBJ whole genome shotgun (WGS) entry which is preliminary data.</text>
</comment>
<accession>A0ACC1PFV0</accession>
<sequence>MSRAGISGPPASLTTGMAFGGPPILKACIAIIEPDAGGDLANITTTAAKSPCCKYYIVSGAKKWITNGVCADYSSMAVRTGLPRLGAAGLSLLVVPLKNFPGVTIDHLKVAGQVYAGSAFIELDDVKVPVENPIGIEVMGMKYIMTNFNHERLYIAVDATRLTRAVLLAVTIVDQLVIRHRLAKAGGLLESQWAWVEQFAYQMTQMPMDDADRELGGMTSLLKARAGIVFVNALIRPFFYLKATATSITARAD</sequence>
<protein>
    <submittedName>
        <fullName evidence="1">Uncharacterized protein</fullName>
    </submittedName>
</protein>
<evidence type="ECO:0000313" key="1">
    <source>
        <dbReference type="EMBL" id="KAJ2991821.1"/>
    </source>
</evidence>
<keyword evidence="2" id="KW-1185">Reference proteome</keyword>
<reference evidence="1" key="1">
    <citation type="submission" date="2022-10" db="EMBL/GenBank/DDBJ databases">
        <title>Genome Sequence of Xylaria curta.</title>
        <authorList>
            <person name="Buettner E."/>
        </authorList>
    </citation>
    <scope>NUCLEOTIDE SEQUENCE</scope>
    <source>
        <strain evidence="1">Babe10</strain>
    </source>
</reference>
<dbReference type="Proteomes" id="UP001143856">
    <property type="component" value="Unassembled WGS sequence"/>
</dbReference>